<name>A4A285_9BACT</name>
<reference evidence="2 3" key="1">
    <citation type="submission" date="2006-02" db="EMBL/GenBank/DDBJ databases">
        <authorList>
            <person name="Amann R."/>
            <person name="Ferriera S."/>
            <person name="Johnson J."/>
            <person name="Kravitz S."/>
            <person name="Halpern A."/>
            <person name="Remington K."/>
            <person name="Beeson K."/>
            <person name="Tran B."/>
            <person name="Rogers Y.-H."/>
            <person name="Friedman R."/>
            <person name="Venter J.C."/>
        </authorList>
    </citation>
    <scope>NUCLEOTIDE SEQUENCE [LARGE SCALE GENOMIC DNA]</scope>
    <source>
        <strain evidence="2 3">DSM 3645</strain>
    </source>
</reference>
<evidence type="ECO:0000256" key="1">
    <source>
        <dbReference type="SAM" id="MobiDB-lite"/>
    </source>
</evidence>
<dbReference type="HOGENOM" id="CLU_2328195_0_0_0"/>
<dbReference type="AlphaFoldDB" id="A4A285"/>
<protein>
    <submittedName>
        <fullName evidence="2">Uncharacterized protein</fullName>
    </submittedName>
</protein>
<dbReference type="EMBL" id="AANZ01000042">
    <property type="protein sequence ID" value="EAQ77117.1"/>
    <property type="molecule type" value="Genomic_DNA"/>
</dbReference>
<evidence type="ECO:0000313" key="2">
    <source>
        <dbReference type="EMBL" id="EAQ77117.1"/>
    </source>
</evidence>
<sequence>MARHPRGLERLQRSPGLGLGNGDGMHLWLSRIRIKKPLRRIALFKRHKFKRDREMNVIEIEVVELQVLQRALGRRANMLGPMVGVPKLRRDPQIFAAT</sequence>
<feature type="compositionally biased region" description="Basic and acidic residues" evidence="1">
    <location>
        <begin position="1"/>
        <end position="12"/>
    </location>
</feature>
<proteinExistence type="predicted"/>
<accession>A4A285</accession>
<feature type="region of interest" description="Disordered" evidence="1">
    <location>
        <begin position="1"/>
        <end position="22"/>
    </location>
</feature>
<evidence type="ECO:0000313" key="3">
    <source>
        <dbReference type="Proteomes" id="UP000004358"/>
    </source>
</evidence>
<dbReference type="Proteomes" id="UP000004358">
    <property type="component" value="Unassembled WGS sequence"/>
</dbReference>
<comment type="caution">
    <text evidence="2">The sequence shown here is derived from an EMBL/GenBank/DDBJ whole genome shotgun (WGS) entry which is preliminary data.</text>
</comment>
<gene>
    <name evidence="2" type="ORF">DSM3645_15890</name>
</gene>
<organism evidence="2 3">
    <name type="scientific">Blastopirellula marina DSM 3645</name>
    <dbReference type="NCBI Taxonomy" id="314230"/>
    <lineage>
        <taxon>Bacteria</taxon>
        <taxon>Pseudomonadati</taxon>
        <taxon>Planctomycetota</taxon>
        <taxon>Planctomycetia</taxon>
        <taxon>Pirellulales</taxon>
        <taxon>Pirellulaceae</taxon>
        <taxon>Blastopirellula</taxon>
    </lineage>
</organism>